<dbReference type="PANTHER" id="PTHR42877:SF6">
    <property type="entry name" value="MONOOXYGENASE, PUTATIVE (AFU_ORTHOLOGUE AFUA_3G15050)-RELATED"/>
    <property type="match status" value="1"/>
</dbReference>
<feature type="domain" description="FAD/NAD(P)-binding" evidence="2">
    <location>
        <begin position="45"/>
        <end position="244"/>
    </location>
</feature>
<dbReference type="GO" id="GO:0016491">
    <property type="term" value="F:oxidoreductase activity"/>
    <property type="evidence" value="ECO:0007669"/>
    <property type="project" value="InterPro"/>
</dbReference>
<dbReference type="EMBL" id="JAANBB010000413">
    <property type="protein sequence ID" value="KAF7542796.1"/>
    <property type="molecule type" value="Genomic_DNA"/>
</dbReference>
<dbReference type="OrthoDB" id="74360at2759"/>
<dbReference type="Gene3D" id="3.50.50.60">
    <property type="entry name" value="FAD/NAD(P)-binding domain"/>
    <property type="match status" value="2"/>
</dbReference>
<evidence type="ECO:0000313" key="3">
    <source>
        <dbReference type="EMBL" id="KAF7542796.1"/>
    </source>
</evidence>
<evidence type="ECO:0000256" key="1">
    <source>
        <dbReference type="ARBA" id="ARBA00010139"/>
    </source>
</evidence>
<accession>A0A9P5GXE1</accession>
<comment type="similarity">
    <text evidence="1">Belongs to the FAD-binding monooxygenase family.</text>
</comment>
<dbReference type="InterPro" id="IPR023753">
    <property type="entry name" value="FAD/NAD-binding_dom"/>
</dbReference>
<evidence type="ECO:0000259" key="2">
    <source>
        <dbReference type="Pfam" id="PF07992"/>
    </source>
</evidence>
<dbReference type="AlphaFoldDB" id="A0A9P5GXE1"/>
<sequence length="594" mass="65956">MGSIIEELPTNPSLGRLPLTNTNVPRWAVKHFPDTKPWNPHRPVKIIVVGAGIAGVANAVLLSHKVPNATITIYERLPKILSFEPNPEWSEYYPKGAEIQEYYARILEKHGLSDRVKLEHQVLQATWLGKSSKWAIEIHDAKANVDLVDTADFLVNAQGRISDPKYPNIPGLQDIYKGTVINTARWPDDVELAGKKVAIIGNGASGQQLVPNIASIVDRIDHYVRTKTWVTPTFVKDLHQATQEAPGGPVYSPEQQAIFQNDPDALLAHRRELEAKFHFPPGGDKIGSPQNAALREGIIKTMRERLDGDEEWLQRVQPDYSPGCKRLTPAPGYLEAIKSGKVDYVTAGIKQLTTDGIVSADGVHRAVDIVILATGFESGFTSRFPVFGKEPGLDLRAKWAPEGPIGYPESYLGVMAPGFPNYFFVLQAQGNARGGSVPLQTEIAATYIAKAIRKVQSQSYVSLDPLEEAAREFNDVNGAFFEASVVTDKCNSWFKQKHAMKEGENPALESSDLANRVVIAWPGTYHHRSEVLRDPRWEDFIFERRKGGAEKNRFEYFGNGSTVREGSGDPAELIRYVRKAGEIELGVLHENWNE</sequence>
<evidence type="ECO:0000313" key="4">
    <source>
        <dbReference type="Proteomes" id="UP000722485"/>
    </source>
</evidence>
<reference evidence="3" key="1">
    <citation type="submission" date="2020-03" db="EMBL/GenBank/DDBJ databases">
        <title>Draft Genome Sequence of Cylindrodendrum hubeiense.</title>
        <authorList>
            <person name="Buettner E."/>
            <person name="Kellner H."/>
        </authorList>
    </citation>
    <scope>NUCLEOTIDE SEQUENCE</scope>
    <source>
        <strain evidence="3">IHI 201604</strain>
    </source>
</reference>
<organism evidence="3 4">
    <name type="scientific">Cylindrodendrum hubeiense</name>
    <dbReference type="NCBI Taxonomy" id="595255"/>
    <lineage>
        <taxon>Eukaryota</taxon>
        <taxon>Fungi</taxon>
        <taxon>Dikarya</taxon>
        <taxon>Ascomycota</taxon>
        <taxon>Pezizomycotina</taxon>
        <taxon>Sordariomycetes</taxon>
        <taxon>Hypocreomycetidae</taxon>
        <taxon>Hypocreales</taxon>
        <taxon>Nectriaceae</taxon>
        <taxon>Cylindrodendrum</taxon>
    </lineage>
</organism>
<keyword evidence="4" id="KW-1185">Reference proteome</keyword>
<dbReference type="Pfam" id="PF07992">
    <property type="entry name" value="Pyr_redox_2"/>
    <property type="match status" value="1"/>
</dbReference>
<dbReference type="PANTHER" id="PTHR42877">
    <property type="entry name" value="L-ORNITHINE N(5)-MONOOXYGENASE-RELATED"/>
    <property type="match status" value="1"/>
</dbReference>
<dbReference type="InterPro" id="IPR051209">
    <property type="entry name" value="FAD-bind_Monooxygenase_sf"/>
</dbReference>
<comment type="caution">
    <text evidence="3">The sequence shown here is derived from an EMBL/GenBank/DDBJ whole genome shotgun (WGS) entry which is preliminary data.</text>
</comment>
<dbReference type="InterPro" id="IPR036188">
    <property type="entry name" value="FAD/NAD-bd_sf"/>
</dbReference>
<name>A0A9P5GXE1_9HYPO</name>
<dbReference type="Proteomes" id="UP000722485">
    <property type="component" value="Unassembled WGS sequence"/>
</dbReference>
<gene>
    <name evidence="3" type="ORF">G7Z17_g11268</name>
</gene>
<protein>
    <recommendedName>
        <fullName evidence="2">FAD/NAD(P)-binding domain-containing protein</fullName>
    </recommendedName>
</protein>
<proteinExistence type="inferred from homology"/>
<dbReference type="SUPFAM" id="SSF51905">
    <property type="entry name" value="FAD/NAD(P)-binding domain"/>
    <property type="match status" value="2"/>
</dbReference>